<evidence type="ECO:0000259" key="4">
    <source>
        <dbReference type="PROSITE" id="PS50949"/>
    </source>
</evidence>
<gene>
    <name evidence="5" type="ORF">CP373A1_16080</name>
</gene>
<dbReference type="EMBL" id="MAPZ01000033">
    <property type="protein sequence ID" value="OBY09442.1"/>
    <property type="molecule type" value="Genomic_DNA"/>
</dbReference>
<protein>
    <recommendedName>
        <fullName evidence="4">HTH gntR-type domain-containing protein</fullName>
    </recommendedName>
</protein>
<reference evidence="5 6" key="1">
    <citation type="submission" date="2016-06" db="EMBL/GenBank/DDBJ databases">
        <authorList>
            <person name="Kjaerup R.B."/>
            <person name="Dalgaard T.S."/>
            <person name="Juul-Madsen H.R."/>
        </authorList>
    </citation>
    <scope>NUCLEOTIDE SEQUENCE [LARGE SCALE GENOMIC DNA]</scope>
    <source>
        <strain evidence="5 6">373-A1</strain>
    </source>
</reference>
<dbReference type="Pfam" id="PF00392">
    <property type="entry name" value="GntR"/>
    <property type="match status" value="1"/>
</dbReference>
<dbReference type="OrthoDB" id="9801546at2"/>
<comment type="caution">
    <text evidence="5">The sequence shown here is derived from an EMBL/GenBank/DDBJ whole genome shotgun (WGS) entry which is preliminary data.</text>
</comment>
<dbReference type="RefSeq" id="WP_027098348.1">
    <property type="nucleotide sequence ID" value="NZ_CABJAZ010000002.1"/>
</dbReference>
<name>A0A174VQE2_9CLOT</name>
<dbReference type="SUPFAM" id="SSF46785">
    <property type="entry name" value="Winged helix' DNA-binding domain"/>
    <property type="match status" value="1"/>
</dbReference>
<evidence type="ECO:0000256" key="2">
    <source>
        <dbReference type="ARBA" id="ARBA00023125"/>
    </source>
</evidence>
<dbReference type="eggNOG" id="COG1725">
    <property type="taxonomic scope" value="Bacteria"/>
</dbReference>
<dbReference type="PRINTS" id="PR00035">
    <property type="entry name" value="HTHGNTR"/>
</dbReference>
<dbReference type="PANTHER" id="PTHR38445">
    <property type="entry name" value="HTH-TYPE TRANSCRIPTIONAL REPRESSOR YTRA"/>
    <property type="match status" value="1"/>
</dbReference>
<dbReference type="Gene3D" id="1.10.10.10">
    <property type="entry name" value="Winged helix-like DNA-binding domain superfamily/Winged helix DNA-binding domain"/>
    <property type="match status" value="1"/>
</dbReference>
<proteinExistence type="predicted"/>
<dbReference type="InterPro" id="IPR036388">
    <property type="entry name" value="WH-like_DNA-bd_sf"/>
</dbReference>
<sequence>MFCIINNNRPIYEQIREKFIELIINNALREGDKLPSVRELASMLTVNPNTISKAYNKLEDEGMIETLKGKGTFVRVGAKELVLAYNYEMLMNKIKDVLESAKNLNIKFNALVDLEKQVLNKLEGK</sequence>
<dbReference type="PROSITE" id="PS50949">
    <property type="entry name" value="HTH_GNTR"/>
    <property type="match status" value="1"/>
</dbReference>
<keyword evidence="2" id="KW-0238">DNA-binding</keyword>
<dbReference type="Proteomes" id="UP000092714">
    <property type="component" value="Unassembled WGS sequence"/>
</dbReference>
<dbReference type="GO" id="GO:0003677">
    <property type="term" value="F:DNA binding"/>
    <property type="evidence" value="ECO:0007669"/>
    <property type="project" value="UniProtKB-KW"/>
</dbReference>
<keyword evidence="6" id="KW-1185">Reference proteome</keyword>
<dbReference type="InterPro" id="IPR000524">
    <property type="entry name" value="Tscrpt_reg_HTH_GntR"/>
</dbReference>
<evidence type="ECO:0000256" key="1">
    <source>
        <dbReference type="ARBA" id="ARBA00023015"/>
    </source>
</evidence>
<evidence type="ECO:0000256" key="3">
    <source>
        <dbReference type="ARBA" id="ARBA00023163"/>
    </source>
</evidence>
<dbReference type="GeneID" id="42776173"/>
<evidence type="ECO:0000313" key="5">
    <source>
        <dbReference type="EMBL" id="OBY09442.1"/>
    </source>
</evidence>
<dbReference type="GO" id="GO:0003700">
    <property type="term" value="F:DNA-binding transcription factor activity"/>
    <property type="evidence" value="ECO:0007669"/>
    <property type="project" value="InterPro"/>
</dbReference>
<organism evidence="5 6">
    <name type="scientific">Clostridium paraputrificum</name>
    <dbReference type="NCBI Taxonomy" id="29363"/>
    <lineage>
        <taxon>Bacteria</taxon>
        <taxon>Bacillati</taxon>
        <taxon>Bacillota</taxon>
        <taxon>Clostridia</taxon>
        <taxon>Eubacteriales</taxon>
        <taxon>Clostridiaceae</taxon>
        <taxon>Clostridium</taxon>
    </lineage>
</organism>
<accession>A0A174VQE2</accession>
<dbReference type="SMART" id="SM00345">
    <property type="entry name" value="HTH_GNTR"/>
    <property type="match status" value="1"/>
</dbReference>
<dbReference type="CDD" id="cd07377">
    <property type="entry name" value="WHTH_GntR"/>
    <property type="match status" value="1"/>
</dbReference>
<feature type="domain" description="HTH gntR-type" evidence="4">
    <location>
        <begin position="9"/>
        <end position="77"/>
    </location>
</feature>
<keyword evidence="3" id="KW-0804">Transcription</keyword>
<dbReference type="PANTHER" id="PTHR38445:SF9">
    <property type="entry name" value="HTH-TYPE TRANSCRIPTIONAL REPRESSOR YTRA"/>
    <property type="match status" value="1"/>
</dbReference>
<dbReference type="AlphaFoldDB" id="A0A174VQE2"/>
<dbReference type="InterPro" id="IPR036390">
    <property type="entry name" value="WH_DNA-bd_sf"/>
</dbReference>
<evidence type="ECO:0000313" key="6">
    <source>
        <dbReference type="Proteomes" id="UP000092714"/>
    </source>
</evidence>
<keyword evidence="1" id="KW-0805">Transcription regulation</keyword>